<feature type="domain" description="Mop" evidence="10">
    <location>
        <begin position="282"/>
        <end position="347"/>
    </location>
</feature>
<dbReference type="GO" id="GO:0015689">
    <property type="term" value="P:molybdate ion transport"/>
    <property type="evidence" value="ECO:0007669"/>
    <property type="project" value="InterPro"/>
</dbReference>
<feature type="domain" description="ABC transporter" evidence="9">
    <location>
        <begin position="1"/>
        <end position="224"/>
    </location>
</feature>
<keyword evidence="4" id="KW-0547">Nucleotide-binding</keyword>
<evidence type="ECO:0000256" key="3">
    <source>
        <dbReference type="ARBA" id="ARBA00022505"/>
    </source>
</evidence>
<dbReference type="Pfam" id="PF03459">
    <property type="entry name" value="TOBE"/>
    <property type="match status" value="1"/>
</dbReference>
<dbReference type="InterPro" id="IPR003593">
    <property type="entry name" value="AAA+_ATPase"/>
</dbReference>
<dbReference type="EMBL" id="FOHK01000003">
    <property type="protein sequence ID" value="SES96841.1"/>
    <property type="molecule type" value="Genomic_DNA"/>
</dbReference>
<dbReference type="OrthoDB" id="9802264at2"/>
<dbReference type="SUPFAM" id="SSF50331">
    <property type="entry name" value="MOP-like"/>
    <property type="match status" value="1"/>
</dbReference>
<name>A0A1I0AQY4_THASX</name>
<organism evidence="11 12">
    <name type="scientific">Thalassotalea agarivorans</name>
    <name type="common">Thalassomonas agarivorans</name>
    <dbReference type="NCBI Taxonomy" id="349064"/>
    <lineage>
        <taxon>Bacteria</taxon>
        <taxon>Pseudomonadati</taxon>
        <taxon>Pseudomonadota</taxon>
        <taxon>Gammaproteobacteria</taxon>
        <taxon>Alteromonadales</taxon>
        <taxon>Colwelliaceae</taxon>
        <taxon>Thalassotalea</taxon>
    </lineage>
</organism>
<keyword evidence="1" id="KW-0813">Transport</keyword>
<dbReference type="STRING" id="349064.SAMN05660429_00792"/>
<dbReference type="GO" id="GO:0016887">
    <property type="term" value="F:ATP hydrolysis activity"/>
    <property type="evidence" value="ECO:0007669"/>
    <property type="project" value="InterPro"/>
</dbReference>
<evidence type="ECO:0000256" key="5">
    <source>
        <dbReference type="ARBA" id="ARBA00022840"/>
    </source>
</evidence>
<proteinExistence type="predicted"/>
<dbReference type="InterPro" id="IPR027417">
    <property type="entry name" value="P-loop_NTPase"/>
</dbReference>
<evidence type="ECO:0000256" key="4">
    <source>
        <dbReference type="ARBA" id="ARBA00022741"/>
    </source>
</evidence>
<dbReference type="SUPFAM" id="SSF52540">
    <property type="entry name" value="P-loop containing nucleoside triphosphate hydrolases"/>
    <property type="match status" value="1"/>
</dbReference>
<dbReference type="Pfam" id="PF00005">
    <property type="entry name" value="ABC_tran"/>
    <property type="match status" value="1"/>
</dbReference>
<dbReference type="InterPro" id="IPR003439">
    <property type="entry name" value="ABC_transporter-like_ATP-bd"/>
</dbReference>
<evidence type="ECO:0000256" key="2">
    <source>
        <dbReference type="ARBA" id="ARBA00022475"/>
    </source>
</evidence>
<keyword evidence="2" id="KW-1003">Cell membrane</keyword>
<evidence type="ECO:0000259" key="10">
    <source>
        <dbReference type="PROSITE" id="PS51866"/>
    </source>
</evidence>
<evidence type="ECO:0000259" key="9">
    <source>
        <dbReference type="PROSITE" id="PS50893"/>
    </source>
</evidence>
<gene>
    <name evidence="11" type="ORF">SAMN05660429_00792</name>
</gene>
<dbReference type="InterPro" id="IPR008995">
    <property type="entry name" value="Mo/tungstate-bd_C_term_dom"/>
</dbReference>
<evidence type="ECO:0000256" key="1">
    <source>
        <dbReference type="ARBA" id="ARBA00022448"/>
    </source>
</evidence>
<dbReference type="Gene3D" id="2.40.50.100">
    <property type="match status" value="1"/>
</dbReference>
<protein>
    <submittedName>
        <fullName evidence="11">Molybdate transport system ATP-binding protein</fullName>
    </submittedName>
</protein>
<dbReference type="GO" id="GO:0005524">
    <property type="term" value="F:ATP binding"/>
    <property type="evidence" value="ECO:0007669"/>
    <property type="project" value="UniProtKB-KW"/>
</dbReference>
<keyword evidence="7" id="KW-0472">Membrane</keyword>
<keyword evidence="5 11" id="KW-0067">ATP-binding</keyword>
<dbReference type="PROSITE" id="PS50893">
    <property type="entry name" value="ABC_TRANSPORTER_2"/>
    <property type="match status" value="1"/>
</dbReference>
<evidence type="ECO:0000256" key="7">
    <source>
        <dbReference type="ARBA" id="ARBA00023136"/>
    </source>
</evidence>
<keyword evidence="12" id="KW-1185">Reference proteome</keyword>
<evidence type="ECO:0000256" key="6">
    <source>
        <dbReference type="ARBA" id="ARBA00022967"/>
    </source>
</evidence>
<evidence type="ECO:0000313" key="12">
    <source>
        <dbReference type="Proteomes" id="UP000199308"/>
    </source>
</evidence>
<dbReference type="PROSITE" id="PS51866">
    <property type="entry name" value="MOP"/>
    <property type="match status" value="1"/>
</dbReference>
<dbReference type="InterPro" id="IPR004606">
    <property type="entry name" value="Mop_domain"/>
</dbReference>
<evidence type="ECO:0000256" key="8">
    <source>
        <dbReference type="PROSITE-ProRule" id="PRU01213"/>
    </source>
</evidence>
<dbReference type="PANTHER" id="PTHR43514">
    <property type="entry name" value="ABC TRANSPORTER I FAMILY MEMBER 10"/>
    <property type="match status" value="1"/>
</dbReference>
<dbReference type="PANTHER" id="PTHR43514:SF4">
    <property type="entry name" value="ABC TRANSPORTER I FAMILY MEMBER 10"/>
    <property type="match status" value="1"/>
</dbReference>
<evidence type="ECO:0000313" key="11">
    <source>
        <dbReference type="EMBL" id="SES96841.1"/>
    </source>
</evidence>
<keyword evidence="3 8" id="KW-0500">Molybdenum</keyword>
<accession>A0A1I0AQY4</accession>
<sequence length="348" mass="38763">MLDVNLSVEKRAFKLSVRYSFQPGITGIWGESGAGKSTLLNAIAGFETLLQSELMLNQQSIVHLPPERRQVGYVFQQPRLFPHLSVKQNISYGYGIKQTAKKPLQYWIDATGCTALLNKPIAKLSGGEKQRVALARALATEPSILLLDEPFSALDENNKRALLALVKKIANEQNIIILFVSHQLSEIQAIADNLVVIEQGNAVLDGPIHEAIHRLRDQHTLLSSFSATVKNHMNEQGISELALPDGTPIYSALLPEGIVQNDTIRCMIYAEDLSINLIKNDATSIVNQVPATIKDLVHHQNYVCVTLMLAEQTFYVKITPYSYQQLELEYNQNVWIQCKASAIKTYAI</sequence>
<keyword evidence="6" id="KW-1278">Translocase</keyword>
<dbReference type="Proteomes" id="UP000199308">
    <property type="component" value="Unassembled WGS sequence"/>
</dbReference>
<dbReference type="PROSITE" id="PS00211">
    <property type="entry name" value="ABC_TRANSPORTER_1"/>
    <property type="match status" value="1"/>
</dbReference>
<reference evidence="11 12" key="1">
    <citation type="submission" date="2016-10" db="EMBL/GenBank/DDBJ databases">
        <authorList>
            <person name="de Groot N.N."/>
        </authorList>
    </citation>
    <scope>NUCLEOTIDE SEQUENCE [LARGE SCALE GENOMIC DNA]</scope>
    <source>
        <strain evidence="11 12">DSM 19706</strain>
    </source>
</reference>
<dbReference type="Gene3D" id="3.40.50.300">
    <property type="entry name" value="P-loop containing nucleotide triphosphate hydrolases"/>
    <property type="match status" value="1"/>
</dbReference>
<dbReference type="InterPro" id="IPR050334">
    <property type="entry name" value="Molybdenum_import_ModC"/>
</dbReference>
<dbReference type="InterPro" id="IPR005116">
    <property type="entry name" value="Transp-assoc_OB_typ1"/>
</dbReference>
<dbReference type="SMART" id="SM00382">
    <property type="entry name" value="AAA"/>
    <property type="match status" value="1"/>
</dbReference>
<dbReference type="InterPro" id="IPR017871">
    <property type="entry name" value="ABC_transporter-like_CS"/>
</dbReference>
<dbReference type="AlphaFoldDB" id="A0A1I0AQY4"/>
<dbReference type="RefSeq" id="WP_093327863.1">
    <property type="nucleotide sequence ID" value="NZ_AP027363.1"/>
</dbReference>